<keyword evidence="4 8" id="KW-0812">Transmembrane</keyword>
<evidence type="ECO:0000256" key="5">
    <source>
        <dbReference type="ARBA" id="ARBA00022989"/>
    </source>
</evidence>
<keyword evidence="5 8" id="KW-1133">Transmembrane helix</keyword>
<feature type="transmembrane region" description="Helical" evidence="8">
    <location>
        <begin position="372"/>
        <end position="390"/>
    </location>
</feature>
<feature type="transmembrane region" description="Helical" evidence="8">
    <location>
        <begin position="273"/>
        <end position="296"/>
    </location>
</feature>
<accession>J9D4Y2</accession>
<evidence type="ECO:0000259" key="9">
    <source>
        <dbReference type="Pfam" id="PF00999"/>
    </source>
</evidence>
<feature type="transmembrane region" description="Helical" evidence="8">
    <location>
        <begin position="336"/>
        <end position="360"/>
    </location>
</feature>
<keyword evidence="3" id="KW-0050">Antiport</keyword>
<gene>
    <name evidence="10" type="ORF">EVA_04119</name>
</gene>
<feature type="transmembrane region" description="Helical" evidence="8">
    <location>
        <begin position="121"/>
        <end position="143"/>
    </location>
</feature>
<reference evidence="10" key="1">
    <citation type="journal article" date="2012" name="PLoS ONE">
        <title>Gene sets for utilization of primary and secondary nutrition supplies in the distal gut of endangered iberian lynx.</title>
        <authorList>
            <person name="Alcaide M."/>
            <person name="Messina E."/>
            <person name="Richter M."/>
            <person name="Bargiela R."/>
            <person name="Peplies J."/>
            <person name="Huws S.A."/>
            <person name="Newbold C.J."/>
            <person name="Golyshin P.N."/>
            <person name="Simon M.A."/>
            <person name="Lopez G."/>
            <person name="Yakimov M.M."/>
            <person name="Ferrer M."/>
        </authorList>
    </citation>
    <scope>NUCLEOTIDE SEQUENCE</scope>
</reference>
<dbReference type="GO" id="GO:0015297">
    <property type="term" value="F:antiporter activity"/>
    <property type="evidence" value="ECO:0007669"/>
    <property type="project" value="UniProtKB-KW"/>
</dbReference>
<dbReference type="SUPFAM" id="SSF52402">
    <property type="entry name" value="Adenine nucleotide alpha hydrolases-like"/>
    <property type="match status" value="1"/>
</dbReference>
<feature type="transmembrane region" description="Helical" evidence="8">
    <location>
        <begin position="155"/>
        <end position="176"/>
    </location>
</feature>
<protein>
    <submittedName>
        <fullName evidence="10">Transporter, monovalent cation:proton antiporter-2 family</fullName>
    </submittedName>
</protein>
<dbReference type="GO" id="GO:1902600">
    <property type="term" value="P:proton transmembrane transport"/>
    <property type="evidence" value="ECO:0007669"/>
    <property type="project" value="InterPro"/>
</dbReference>
<comment type="subcellular location">
    <subcellularLocation>
        <location evidence="1">Membrane</location>
        <topology evidence="1">Multi-pass membrane protein</topology>
    </subcellularLocation>
</comment>
<name>J9D4Y2_9ZZZZ</name>
<feature type="transmembrane region" description="Helical" evidence="8">
    <location>
        <begin position="41"/>
        <end position="60"/>
    </location>
</feature>
<feature type="domain" description="Cation/H+ exchanger transmembrane" evidence="9">
    <location>
        <begin position="25"/>
        <end position="393"/>
    </location>
</feature>
<dbReference type="AlphaFoldDB" id="J9D4Y2"/>
<keyword evidence="7 8" id="KW-0472">Membrane</keyword>
<feature type="transmembrane region" description="Helical" evidence="8">
    <location>
        <begin position="66"/>
        <end position="85"/>
    </location>
</feature>
<evidence type="ECO:0000256" key="3">
    <source>
        <dbReference type="ARBA" id="ARBA00022449"/>
    </source>
</evidence>
<keyword evidence="2" id="KW-0813">Transport</keyword>
<evidence type="ECO:0000256" key="6">
    <source>
        <dbReference type="ARBA" id="ARBA00023065"/>
    </source>
</evidence>
<sequence length="691" mass="76331">MTLLSSSIVHLPITDPTWIFFIVLSIILFAPMLLERLRVPAIVGMIFAGILVGPHGFHVLDRDGSFELFGKVGLYYIMFLASLEMNLQDVQKIKGRAMLLGLLSFLFPLLLGFGANQALGYGVAASVLMASMYASHTLIAYPIVLKYGLTRRKAVSIAVGGTIVADTLVLLVLAVVGGMFKEHTTDNYLLWLLLRVIFLGGAIILVFPWLARKFFRSYDDSIVQYIFVLALVFLGAGLMEFVGMEGILGAFLVGIVLNRSIPPASPLMNHIEFVGNALFIPYFLIGVGMLINVQAFVDNVNIFLLAGVMILVGLTSKWLAAYVTQRTFRMQVEERNLMFGLTNSRAAATLAVVLVGYRIILPDGSRLLGEEVLNGAMMFILVTCVVSSFVTEGVCRKLAVTSTAQTDNEDSTEDRILIALANPQTVGSLVHTALMLRTPKSNIPLTALNVVLEDDPESRENGLKELERAVKIGAAANVRLVTRSRWSVNVVSGISHTMKEFNASDLLLGLHEKDRLTDTFFGKLTTDLIAAVERQIIISKNIIPLNTITRMHVLIPRKAEFEPGFNHCAERLALLASQLSCRVDTYGGRGTLAAMQDYWESKHHSVVAEQHVYTEWRDLISIAHNTSQNHLIVLIAARKGTLSRHSYMNKLPEQIERYFSSRNVMIIYPMQLATATSNTTSVRTAVPVKMR</sequence>
<feature type="transmembrane region" description="Helical" evidence="8">
    <location>
        <begin position="97"/>
        <end position="115"/>
    </location>
</feature>
<feature type="transmembrane region" description="Helical" evidence="8">
    <location>
        <begin position="222"/>
        <end position="238"/>
    </location>
</feature>
<dbReference type="GO" id="GO:0016020">
    <property type="term" value="C:membrane"/>
    <property type="evidence" value="ECO:0007669"/>
    <property type="project" value="UniProtKB-SubCell"/>
</dbReference>
<feature type="transmembrane region" description="Helical" evidence="8">
    <location>
        <begin position="188"/>
        <end position="210"/>
    </location>
</feature>
<dbReference type="Pfam" id="PF00999">
    <property type="entry name" value="Na_H_Exchanger"/>
    <property type="match status" value="1"/>
</dbReference>
<evidence type="ECO:0000256" key="7">
    <source>
        <dbReference type="ARBA" id="ARBA00023136"/>
    </source>
</evidence>
<evidence type="ECO:0000256" key="2">
    <source>
        <dbReference type="ARBA" id="ARBA00022448"/>
    </source>
</evidence>
<dbReference type="EMBL" id="AMCI01000794">
    <property type="protein sequence ID" value="EJX07771.1"/>
    <property type="molecule type" value="Genomic_DNA"/>
</dbReference>
<dbReference type="InterPro" id="IPR006153">
    <property type="entry name" value="Cation/H_exchanger_TM"/>
</dbReference>
<feature type="transmembrane region" description="Helical" evidence="8">
    <location>
        <begin position="16"/>
        <end position="34"/>
    </location>
</feature>
<evidence type="ECO:0000256" key="8">
    <source>
        <dbReference type="SAM" id="Phobius"/>
    </source>
</evidence>
<comment type="caution">
    <text evidence="10">The sequence shown here is derived from an EMBL/GenBank/DDBJ whole genome shotgun (WGS) entry which is preliminary data.</text>
</comment>
<evidence type="ECO:0000256" key="4">
    <source>
        <dbReference type="ARBA" id="ARBA00022692"/>
    </source>
</evidence>
<proteinExistence type="predicted"/>
<dbReference type="Gene3D" id="1.20.1530.20">
    <property type="match status" value="1"/>
</dbReference>
<dbReference type="PANTHER" id="PTHR43562">
    <property type="entry name" value="NAPA-TYPE SODIUM/HYDROGEN ANTIPORTER"/>
    <property type="match status" value="1"/>
</dbReference>
<dbReference type="InterPro" id="IPR038770">
    <property type="entry name" value="Na+/solute_symporter_sf"/>
</dbReference>
<evidence type="ECO:0000313" key="10">
    <source>
        <dbReference type="EMBL" id="EJX07771.1"/>
    </source>
</evidence>
<evidence type="ECO:0000256" key="1">
    <source>
        <dbReference type="ARBA" id="ARBA00004141"/>
    </source>
</evidence>
<keyword evidence="6" id="KW-0406">Ion transport</keyword>
<organism evidence="10">
    <name type="scientific">gut metagenome</name>
    <dbReference type="NCBI Taxonomy" id="749906"/>
    <lineage>
        <taxon>unclassified sequences</taxon>
        <taxon>metagenomes</taxon>
        <taxon>organismal metagenomes</taxon>
    </lineage>
</organism>
<dbReference type="PANTHER" id="PTHR43562:SF4">
    <property type="entry name" value="NA(+)_H(+) ANTIPORTER NHAS5"/>
    <property type="match status" value="1"/>
</dbReference>
<feature type="transmembrane region" description="Helical" evidence="8">
    <location>
        <begin position="302"/>
        <end position="324"/>
    </location>
</feature>